<accession>A0ABU4FBH6</accession>
<name>A0ABU4FBH6_9ACTN</name>
<dbReference type="Proteomes" id="UP001187346">
    <property type="component" value="Unassembled WGS sequence"/>
</dbReference>
<sequence length="130" mass="14640">MLRVGFVREFFETSVDLPGIRELTRSDSGEWQGIAAFVVAYLADSPVVAEFTETERCLLGCGENLVGCSSLFTDGSWVWRRDLAHYVERHGVILPSEFVERMRGFDWKPPVDLVDGSLARLALQTAWQVT</sequence>
<evidence type="ECO:0000313" key="2">
    <source>
        <dbReference type="Proteomes" id="UP001187346"/>
    </source>
</evidence>
<organism evidence="1 2">
    <name type="scientific">Streptomyces prunicolor</name>
    <dbReference type="NCBI Taxonomy" id="67348"/>
    <lineage>
        <taxon>Bacteria</taxon>
        <taxon>Bacillati</taxon>
        <taxon>Actinomycetota</taxon>
        <taxon>Actinomycetes</taxon>
        <taxon>Kitasatosporales</taxon>
        <taxon>Streptomycetaceae</taxon>
        <taxon>Streptomyces</taxon>
    </lineage>
</organism>
<proteinExistence type="predicted"/>
<protein>
    <submittedName>
        <fullName evidence="1">Uncharacterized protein</fullName>
    </submittedName>
</protein>
<reference evidence="1 2" key="1">
    <citation type="submission" date="2023-10" db="EMBL/GenBank/DDBJ databases">
        <title>Characterization of rhizosphere-enriched actinobacteria from wheat plants lab-grown on chernevaya soil.</title>
        <authorList>
            <person name="Tikhonova E.N."/>
            <person name="Konopkin A."/>
            <person name="Kravchenko I.K."/>
        </authorList>
    </citation>
    <scope>NUCLEOTIDE SEQUENCE [LARGE SCALE GENOMIC DNA]</scope>
    <source>
        <strain evidence="1 2">RR29</strain>
    </source>
</reference>
<gene>
    <name evidence="1" type="ORF">R5A26_18555</name>
</gene>
<keyword evidence="2" id="KW-1185">Reference proteome</keyword>
<comment type="caution">
    <text evidence="1">The sequence shown here is derived from an EMBL/GenBank/DDBJ whole genome shotgun (WGS) entry which is preliminary data.</text>
</comment>
<dbReference type="RefSeq" id="WP_266858527.1">
    <property type="nucleotide sequence ID" value="NZ_JAPEMW010000001.1"/>
</dbReference>
<evidence type="ECO:0000313" key="1">
    <source>
        <dbReference type="EMBL" id="MDV7217953.1"/>
    </source>
</evidence>
<dbReference type="EMBL" id="JAWMAJ010000055">
    <property type="protein sequence ID" value="MDV7217953.1"/>
    <property type="molecule type" value="Genomic_DNA"/>
</dbReference>